<dbReference type="Proteomes" id="UP000646776">
    <property type="component" value="Unassembled WGS sequence"/>
</dbReference>
<dbReference type="GO" id="GO:0000156">
    <property type="term" value="F:phosphorelay response regulator activity"/>
    <property type="evidence" value="ECO:0007669"/>
    <property type="project" value="TreeGrafter"/>
</dbReference>
<evidence type="ECO:0000313" key="11">
    <source>
        <dbReference type="EMBL" id="GGT85761.1"/>
    </source>
</evidence>
<dbReference type="AlphaFoldDB" id="A0A918HN28"/>
<keyword evidence="5 8" id="KW-0238">DNA-binding</keyword>
<dbReference type="SMART" id="SM00862">
    <property type="entry name" value="Trans_reg_C"/>
    <property type="match status" value="1"/>
</dbReference>
<feature type="domain" description="Response regulatory" evidence="9">
    <location>
        <begin position="22"/>
        <end position="138"/>
    </location>
</feature>
<dbReference type="InterPro" id="IPR036388">
    <property type="entry name" value="WH-like_DNA-bd_sf"/>
</dbReference>
<dbReference type="InterPro" id="IPR039420">
    <property type="entry name" value="WalR-like"/>
</dbReference>
<organism evidence="11 12">
    <name type="scientific">Streptomyces phaeofaciens</name>
    <dbReference type="NCBI Taxonomy" id="68254"/>
    <lineage>
        <taxon>Bacteria</taxon>
        <taxon>Bacillati</taxon>
        <taxon>Actinomycetota</taxon>
        <taxon>Actinomycetes</taxon>
        <taxon>Kitasatosporales</taxon>
        <taxon>Streptomycetaceae</taxon>
        <taxon>Streptomyces</taxon>
    </lineage>
</organism>
<keyword evidence="4" id="KW-0805">Transcription regulation</keyword>
<comment type="caution">
    <text evidence="11">The sequence shown here is derived from an EMBL/GenBank/DDBJ whole genome shotgun (WGS) entry which is preliminary data.</text>
</comment>
<evidence type="ECO:0000256" key="3">
    <source>
        <dbReference type="ARBA" id="ARBA00023012"/>
    </source>
</evidence>
<sequence length="256" mass="27981">MNQTAQRNGTGTAGAGTSTAGRILLADDDRDVREGIGRLLRFEGYETLLAADGHLALDLVGAPDGAPDLVLMDVTMPGLDGLAATRRIRASGCTVPILMITGRDAVGDRIVALDNGADDYLMKPFAVEELLARVRALLRRTARRLPPPPAATAPGPLAFQDVVMDPATRTVTRGNRPLDLTRTEYSLLEYLLRHPAKVLSRSQILKEVWGFDFEPVSNTLDVYVMYLRRKLEHRGEPRLIQTVRGLGYILRGSSQP</sequence>
<dbReference type="PROSITE" id="PS50110">
    <property type="entry name" value="RESPONSE_REGULATORY"/>
    <property type="match status" value="1"/>
</dbReference>
<evidence type="ECO:0000256" key="4">
    <source>
        <dbReference type="ARBA" id="ARBA00023015"/>
    </source>
</evidence>
<dbReference type="PANTHER" id="PTHR48111:SF22">
    <property type="entry name" value="REGULATOR OF RPOS"/>
    <property type="match status" value="1"/>
</dbReference>
<evidence type="ECO:0000256" key="5">
    <source>
        <dbReference type="ARBA" id="ARBA00023125"/>
    </source>
</evidence>
<protein>
    <submittedName>
        <fullName evidence="11">DNA-binding response regulator</fullName>
    </submittedName>
</protein>
<reference evidence="11" key="1">
    <citation type="journal article" date="2014" name="Int. J. Syst. Evol. Microbiol.">
        <title>Complete genome sequence of Corynebacterium casei LMG S-19264T (=DSM 44701T), isolated from a smear-ripened cheese.</title>
        <authorList>
            <consortium name="US DOE Joint Genome Institute (JGI-PGF)"/>
            <person name="Walter F."/>
            <person name="Albersmeier A."/>
            <person name="Kalinowski J."/>
            <person name="Ruckert C."/>
        </authorList>
    </citation>
    <scope>NUCLEOTIDE SEQUENCE</scope>
    <source>
        <strain evidence="11">JCM 4125</strain>
    </source>
</reference>
<evidence type="ECO:0000259" key="10">
    <source>
        <dbReference type="PROSITE" id="PS51755"/>
    </source>
</evidence>
<accession>A0A918HN28</accession>
<keyword evidence="12" id="KW-1185">Reference proteome</keyword>
<dbReference type="InterPro" id="IPR011006">
    <property type="entry name" value="CheY-like_superfamily"/>
</dbReference>
<evidence type="ECO:0000256" key="2">
    <source>
        <dbReference type="ARBA" id="ARBA00022553"/>
    </source>
</evidence>
<evidence type="ECO:0000313" key="12">
    <source>
        <dbReference type="Proteomes" id="UP000646776"/>
    </source>
</evidence>
<gene>
    <name evidence="11" type="ORF">GCM10010226_75460</name>
</gene>
<dbReference type="InterPro" id="IPR001789">
    <property type="entry name" value="Sig_transdc_resp-reg_receiver"/>
</dbReference>
<dbReference type="Gene3D" id="6.10.250.690">
    <property type="match status" value="1"/>
</dbReference>
<dbReference type="Gene3D" id="1.10.10.10">
    <property type="entry name" value="Winged helix-like DNA-binding domain superfamily/Winged helix DNA-binding domain"/>
    <property type="match status" value="1"/>
</dbReference>
<dbReference type="SUPFAM" id="SSF46894">
    <property type="entry name" value="C-terminal effector domain of the bipartite response regulators"/>
    <property type="match status" value="1"/>
</dbReference>
<dbReference type="FunFam" id="1.10.10.10:FF:000005">
    <property type="entry name" value="Two-component system response regulator"/>
    <property type="match status" value="1"/>
</dbReference>
<keyword evidence="3" id="KW-0902">Two-component regulatory system</keyword>
<dbReference type="EMBL" id="BMSA01000031">
    <property type="protein sequence ID" value="GGT85761.1"/>
    <property type="molecule type" value="Genomic_DNA"/>
</dbReference>
<dbReference type="SUPFAM" id="SSF52172">
    <property type="entry name" value="CheY-like"/>
    <property type="match status" value="1"/>
</dbReference>
<keyword evidence="2 7" id="KW-0597">Phosphoprotein</keyword>
<reference evidence="11" key="2">
    <citation type="submission" date="2020-09" db="EMBL/GenBank/DDBJ databases">
        <authorList>
            <person name="Sun Q."/>
            <person name="Ohkuma M."/>
        </authorList>
    </citation>
    <scope>NUCLEOTIDE SEQUENCE</scope>
    <source>
        <strain evidence="11">JCM 4125</strain>
    </source>
</reference>
<evidence type="ECO:0000256" key="1">
    <source>
        <dbReference type="ARBA" id="ARBA00004496"/>
    </source>
</evidence>
<evidence type="ECO:0000259" key="9">
    <source>
        <dbReference type="PROSITE" id="PS50110"/>
    </source>
</evidence>
<dbReference type="GO" id="GO:0000976">
    <property type="term" value="F:transcription cis-regulatory region binding"/>
    <property type="evidence" value="ECO:0007669"/>
    <property type="project" value="TreeGrafter"/>
</dbReference>
<dbReference type="InterPro" id="IPR001867">
    <property type="entry name" value="OmpR/PhoB-type_DNA-bd"/>
</dbReference>
<dbReference type="InterPro" id="IPR016032">
    <property type="entry name" value="Sig_transdc_resp-reg_C-effctor"/>
</dbReference>
<feature type="DNA-binding region" description="OmpR/PhoB-type" evidence="8">
    <location>
        <begin position="154"/>
        <end position="252"/>
    </location>
</feature>
<evidence type="ECO:0000256" key="6">
    <source>
        <dbReference type="ARBA" id="ARBA00023163"/>
    </source>
</evidence>
<dbReference type="PROSITE" id="PS51755">
    <property type="entry name" value="OMPR_PHOB"/>
    <property type="match status" value="1"/>
</dbReference>
<keyword evidence="6" id="KW-0804">Transcription</keyword>
<evidence type="ECO:0000256" key="7">
    <source>
        <dbReference type="PROSITE-ProRule" id="PRU00169"/>
    </source>
</evidence>
<dbReference type="Pfam" id="PF00072">
    <property type="entry name" value="Response_reg"/>
    <property type="match status" value="1"/>
</dbReference>
<dbReference type="Gene3D" id="3.40.50.2300">
    <property type="match status" value="1"/>
</dbReference>
<dbReference type="CDD" id="cd00383">
    <property type="entry name" value="trans_reg_C"/>
    <property type="match status" value="1"/>
</dbReference>
<evidence type="ECO:0000256" key="8">
    <source>
        <dbReference type="PROSITE-ProRule" id="PRU01091"/>
    </source>
</evidence>
<feature type="modified residue" description="4-aspartylphosphate" evidence="7">
    <location>
        <position position="73"/>
    </location>
</feature>
<dbReference type="GO" id="GO:0006355">
    <property type="term" value="P:regulation of DNA-templated transcription"/>
    <property type="evidence" value="ECO:0007669"/>
    <property type="project" value="InterPro"/>
</dbReference>
<feature type="domain" description="OmpR/PhoB-type" evidence="10">
    <location>
        <begin position="154"/>
        <end position="252"/>
    </location>
</feature>
<comment type="subcellular location">
    <subcellularLocation>
        <location evidence="1">Cytoplasm</location>
    </subcellularLocation>
</comment>
<dbReference type="SMART" id="SM00448">
    <property type="entry name" value="REC"/>
    <property type="match status" value="1"/>
</dbReference>
<proteinExistence type="predicted"/>
<dbReference type="GO" id="GO:0005829">
    <property type="term" value="C:cytosol"/>
    <property type="evidence" value="ECO:0007669"/>
    <property type="project" value="TreeGrafter"/>
</dbReference>
<dbReference type="GO" id="GO:0032993">
    <property type="term" value="C:protein-DNA complex"/>
    <property type="evidence" value="ECO:0007669"/>
    <property type="project" value="TreeGrafter"/>
</dbReference>
<dbReference type="Pfam" id="PF00486">
    <property type="entry name" value="Trans_reg_C"/>
    <property type="match status" value="1"/>
</dbReference>
<dbReference type="PANTHER" id="PTHR48111">
    <property type="entry name" value="REGULATOR OF RPOS"/>
    <property type="match status" value="1"/>
</dbReference>
<name>A0A918HN28_9ACTN</name>